<protein>
    <submittedName>
        <fullName evidence="5">AraC-type DNA-binding protein</fullName>
    </submittedName>
</protein>
<dbReference type="GO" id="GO:0043565">
    <property type="term" value="F:sequence-specific DNA binding"/>
    <property type="evidence" value="ECO:0007669"/>
    <property type="project" value="InterPro"/>
</dbReference>
<dbReference type="InterPro" id="IPR018060">
    <property type="entry name" value="HTH_AraC"/>
</dbReference>
<evidence type="ECO:0000259" key="4">
    <source>
        <dbReference type="PROSITE" id="PS01124"/>
    </source>
</evidence>
<keyword evidence="2 5" id="KW-0238">DNA-binding</keyword>
<dbReference type="AlphaFoldDB" id="A0A1G6IJ39"/>
<dbReference type="EMBL" id="FMZK01000001">
    <property type="protein sequence ID" value="SDC06602.1"/>
    <property type="molecule type" value="Genomic_DNA"/>
</dbReference>
<dbReference type="SMART" id="SM00342">
    <property type="entry name" value="HTH_ARAC"/>
    <property type="match status" value="1"/>
</dbReference>
<dbReference type="PROSITE" id="PS01124">
    <property type="entry name" value="HTH_ARAC_FAMILY_2"/>
    <property type="match status" value="1"/>
</dbReference>
<accession>A0A1G6IJ39</accession>
<reference evidence="6" key="1">
    <citation type="submission" date="2016-10" db="EMBL/GenBank/DDBJ databases">
        <authorList>
            <person name="Varghese N."/>
            <person name="Submissions S."/>
        </authorList>
    </citation>
    <scope>NUCLEOTIDE SEQUENCE [LARGE SCALE GENOMIC DNA]</scope>
    <source>
        <strain evidence="6">CGMCC 4.3504</strain>
    </source>
</reference>
<evidence type="ECO:0000256" key="1">
    <source>
        <dbReference type="ARBA" id="ARBA00023015"/>
    </source>
</evidence>
<dbReference type="InterPro" id="IPR035418">
    <property type="entry name" value="AraC-bd_2"/>
</dbReference>
<dbReference type="InterPro" id="IPR009057">
    <property type="entry name" value="Homeodomain-like_sf"/>
</dbReference>
<gene>
    <name evidence="5" type="ORF">SAMN05216505_101275</name>
</gene>
<organism evidence="5 6">
    <name type="scientific">Streptomyces prasinopilosus</name>
    <dbReference type="NCBI Taxonomy" id="67344"/>
    <lineage>
        <taxon>Bacteria</taxon>
        <taxon>Bacillati</taxon>
        <taxon>Actinomycetota</taxon>
        <taxon>Actinomycetes</taxon>
        <taxon>Kitasatosporales</taxon>
        <taxon>Streptomycetaceae</taxon>
        <taxon>Streptomyces</taxon>
    </lineage>
</organism>
<name>A0A1G6IJ39_9ACTN</name>
<feature type="domain" description="HTH araC/xylS-type" evidence="4">
    <location>
        <begin position="218"/>
        <end position="319"/>
    </location>
</feature>
<evidence type="ECO:0000256" key="3">
    <source>
        <dbReference type="ARBA" id="ARBA00023163"/>
    </source>
</evidence>
<dbReference type="Pfam" id="PF12833">
    <property type="entry name" value="HTH_18"/>
    <property type="match status" value="1"/>
</dbReference>
<dbReference type="InterPro" id="IPR050204">
    <property type="entry name" value="AraC_XylS_family_regulators"/>
</dbReference>
<sequence length="330" mass="36652">MRETVYSNDHLPAAERYEWFRDLLRQTFLPTNVTSEDAHDFRVSFRHIDMGAARVDVLDYPSLHSRRTPKLVRAEDLDVYWLCLNTAGSQGASSDRREVALVPGDLVLLDIGRAFDTWARPEGSTAGTISVALPREAVALPRRTLDRLVTTRLDCGTGTGALLASFLHRLVADTRPYGPHDGVRLGGVLTDLAVATLAHHGDAEGAVPAEVRRQVLLTGVHAFIDRHLGARQLTPEAIAAAHHVSVRHLHRLFREQGTTVGEWIRRRRLERCRQDLLTPACAELSVRAIGARWGFRHASEFSRAFSGAYGMPPGEYRRRAGREGRRPGAA</sequence>
<dbReference type="PANTHER" id="PTHR46796">
    <property type="entry name" value="HTH-TYPE TRANSCRIPTIONAL ACTIVATOR RHAS-RELATED"/>
    <property type="match status" value="1"/>
</dbReference>
<dbReference type="SUPFAM" id="SSF46689">
    <property type="entry name" value="Homeodomain-like"/>
    <property type="match status" value="1"/>
</dbReference>
<proteinExistence type="predicted"/>
<dbReference type="GO" id="GO:0003700">
    <property type="term" value="F:DNA-binding transcription factor activity"/>
    <property type="evidence" value="ECO:0007669"/>
    <property type="project" value="InterPro"/>
</dbReference>
<dbReference type="Proteomes" id="UP000182100">
    <property type="component" value="Unassembled WGS sequence"/>
</dbReference>
<keyword evidence="6" id="KW-1185">Reference proteome</keyword>
<keyword evidence="1" id="KW-0805">Transcription regulation</keyword>
<evidence type="ECO:0000313" key="5">
    <source>
        <dbReference type="EMBL" id="SDC06602.1"/>
    </source>
</evidence>
<dbReference type="STRING" id="67344.SAMN05216505_101275"/>
<keyword evidence="3" id="KW-0804">Transcription</keyword>
<dbReference type="Gene3D" id="1.10.10.60">
    <property type="entry name" value="Homeodomain-like"/>
    <property type="match status" value="1"/>
</dbReference>
<evidence type="ECO:0000256" key="2">
    <source>
        <dbReference type="ARBA" id="ARBA00023125"/>
    </source>
</evidence>
<dbReference type="PANTHER" id="PTHR46796:SF6">
    <property type="entry name" value="ARAC SUBFAMILY"/>
    <property type="match status" value="1"/>
</dbReference>
<dbReference type="Pfam" id="PF14525">
    <property type="entry name" value="AraC_binding_2"/>
    <property type="match status" value="1"/>
</dbReference>
<evidence type="ECO:0000313" key="6">
    <source>
        <dbReference type="Proteomes" id="UP000182100"/>
    </source>
</evidence>